<proteinExistence type="predicted"/>
<organism evidence="4 5">
    <name type="scientific">Rhipicephalus sanguineus</name>
    <name type="common">Brown dog tick</name>
    <name type="synonym">Ixodes sanguineus</name>
    <dbReference type="NCBI Taxonomy" id="34632"/>
    <lineage>
        <taxon>Eukaryota</taxon>
        <taxon>Metazoa</taxon>
        <taxon>Ecdysozoa</taxon>
        <taxon>Arthropoda</taxon>
        <taxon>Chelicerata</taxon>
        <taxon>Arachnida</taxon>
        <taxon>Acari</taxon>
        <taxon>Parasitiformes</taxon>
        <taxon>Ixodida</taxon>
        <taxon>Ixodoidea</taxon>
        <taxon>Ixodidae</taxon>
        <taxon>Rhipicephalinae</taxon>
        <taxon>Rhipicephalus</taxon>
        <taxon>Rhipicephalus</taxon>
    </lineage>
</organism>
<dbReference type="AlphaFoldDB" id="A0A9D4PSV3"/>
<dbReference type="InterPro" id="IPR036397">
    <property type="entry name" value="RNaseH_sf"/>
</dbReference>
<dbReference type="Pfam" id="PF13358">
    <property type="entry name" value="DDE_3"/>
    <property type="match status" value="1"/>
</dbReference>
<feature type="region of interest" description="Disordered" evidence="2">
    <location>
        <begin position="1"/>
        <end position="25"/>
    </location>
</feature>
<dbReference type="SUPFAM" id="SSF46689">
    <property type="entry name" value="Homeodomain-like"/>
    <property type="match status" value="1"/>
</dbReference>
<dbReference type="GO" id="GO:0005634">
    <property type="term" value="C:nucleus"/>
    <property type="evidence" value="ECO:0007669"/>
    <property type="project" value="UniProtKB-SubCell"/>
</dbReference>
<feature type="domain" description="Tc1-like transposase DDE" evidence="3">
    <location>
        <begin position="466"/>
        <end position="529"/>
    </location>
</feature>
<dbReference type="VEuPathDB" id="VectorBase:RSAN_048946"/>
<evidence type="ECO:0000256" key="1">
    <source>
        <dbReference type="ARBA" id="ARBA00004123"/>
    </source>
</evidence>
<evidence type="ECO:0000259" key="3">
    <source>
        <dbReference type="Pfam" id="PF13358"/>
    </source>
</evidence>
<evidence type="ECO:0000313" key="5">
    <source>
        <dbReference type="Proteomes" id="UP000821837"/>
    </source>
</evidence>
<evidence type="ECO:0000256" key="2">
    <source>
        <dbReference type="SAM" id="MobiDB-lite"/>
    </source>
</evidence>
<comment type="caution">
    <text evidence="4">The sequence shown here is derived from an EMBL/GenBank/DDBJ whole genome shotgun (WGS) entry which is preliminary data.</text>
</comment>
<gene>
    <name evidence="4" type="ORF">HPB52_014795</name>
</gene>
<feature type="compositionally biased region" description="Basic and acidic residues" evidence="2">
    <location>
        <begin position="1"/>
        <end position="21"/>
    </location>
</feature>
<dbReference type="GO" id="GO:0003676">
    <property type="term" value="F:nucleic acid binding"/>
    <property type="evidence" value="ECO:0007669"/>
    <property type="project" value="InterPro"/>
</dbReference>
<dbReference type="InterPro" id="IPR038717">
    <property type="entry name" value="Tc1-like_DDE_dom"/>
</dbReference>
<accession>A0A9D4PSV3</accession>
<keyword evidence="5" id="KW-1185">Reference proteome</keyword>
<dbReference type="VEuPathDB" id="VectorBase:RSAN_055962"/>
<reference evidence="4" key="2">
    <citation type="submission" date="2021-09" db="EMBL/GenBank/DDBJ databases">
        <authorList>
            <person name="Jia N."/>
            <person name="Wang J."/>
            <person name="Shi W."/>
            <person name="Du L."/>
            <person name="Sun Y."/>
            <person name="Zhan W."/>
            <person name="Jiang J."/>
            <person name="Wang Q."/>
            <person name="Zhang B."/>
            <person name="Ji P."/>
            <person name="Sakyi L.B."/>
            <person name="Cui X."/>
            <person name="Yuan T."/>
            <person name="Jiang B."/>
            <person name="Yang W."/>
            <person name="Lam T.T.-Y."/>
            <person name="Chang Q."/>
            <person name="Ding S."/>
            <person name="Wang X."/>
            <person name="Zhu J."/>
            <person name="Ruan X."/>
            <person name="Zhao L."/>
            <person name="Wei J."/>
            <person name="Que T."/>
            <person name="Du C."/>
            <person name="Cheng J."/>
            <person name="Dai P."/>
            <person name="Han X."/>
            <person name="Huang E."/>
            <person name="Gao Y."/>
            <person name="Liu J."/>
            <person name="Shao H."/>
            <person name="Ye R."/>
            <person name="Li L."/>
            <person name="Wei W."/>
            <person name="Wang X."/>
            <person name="Wang C."/>
            <person name="Huo Q."/>
            <person name="Li W."/>
            <person name="Guo W."/>
            <person name="Chen H."/>
            <person name="Chen S."/>
            <person name="Zhou L."/>
            <person name="Zhou L."/>
            <person name="Ni X."/>
            <person name="Tian J."/>
            <person name="Zhou Y."/>
            <person name="Sheng Y."/>
            <person name="Liu T."/>
            <person name="Pan Y."/>
            <person name="Xia L."/>
            <person name="Li J."/>
            <person name="Zhao F."/>
            <person name="Cao W."/>
        </authorList>
    </citation>
    <scope>NUCLEOTIDE SEQUENCE</scope>
    <source>
        <strain evidence="4">Rsan-2018</strain>
        <tissue evidence="4">Larvae</tissue>
    </source>
</reference>
<dbReference type="EMBL" id="JABSTV010001251">
    <property type="protein sequence ID" value="KAH7951886.1"/>
    <property type="molecule type" value="Genomic_DNA"/>
</dbReference>
<dbReference type="Proteomes" id="UP000821837">
    <property type="component" value="Chromosome 5"/>
</dbReference>
<name>A0A9D4PSV3_RHISA</name>
<dbReference type="Gene3D" id="3.30.420.10">
    <property type="entry name" value="Ribonuclease H-like superfamily/Ribonuclease H"/>
    <property type="match status" value="1"/>
</dbReference>
<reference evidence="4" key="1">
    <citation type="journal article" date="2020" name="Cell">
        <title>Large-Scale Comparative Analyses of Tick Genomes Elucidate Their Genetic Diversity and Vector Capacities.</title>
        <authorList>
            <consortium name="Tick Genome and Microbiome Consortium (TIGMIC)"/>
            <person name="Jia N."/>
            <person name="Wang J."/>
            <person name="Shi W."/>
            <person name="Du L."/>
            <person name="Sun Y."/>
            <person name="Zhan W."/>
            <person name="Jiang J.F."/>
            <person name="Wang Q."/>
            <person name="Zhang B."/>
            <person name="Ji P."/>
            <person name="Bell-Sakyi L."/>
            <person name="Cui X.M."/>
            <person name="Yuan T.T."/>
            <person name="Jiang B.G."/>
            <person name="Yang W.F."/>
            <person name="Lam T.T."/>
            <person name="Chang Q.C."/>
            <person name="Ding S.J."/>
            <person name="Wang X.J."/>
            <person name="Zhu J.G."/>
            <person name="Ruan X.D."/>
            <person name="Zhao L."/>
            <person name="Wei J.T."/>
            <person name="Ye R.Z."/>
            <person name="Que T.C."/>
            <person name="Du C.H."/>
            <person name="Zhou Y.H."/>
            <person name="Cheng J.X."/>
            <person name="Dai P.F."/>
            <person name="Guo W.B."/>
            <person name="Han X.H."/>
            <person name="Huang E.J."/>
            <person name="Li L.F."/>
            <person name="Wei W."/>
            <person name="Gao Y.C."/>
            <person name="Liu J.Z."/>
            <person name="Shao H.Z."/>
            <person name="Wang X."/>
            <person name="Wang C.C."/>
            <person name="Yang T.C."/>
            <person name="Huo Q.B."/>
            <person name="Li W."/>
            <person name="Chen H.Y."/>
            <person name="Chen S.E."/>
            <person name="Zhou L.G."/>
            <person name="Ni X.B."/>
            <person name="Tian J.H."/>
            <person name="Sheng Y."/>
            <person name="Liu T."/>
            <person name="Pan Y.S."/>
            <person name="Xia L.Y."/>
            <person name="Li J."/>
            <person name="Zhao F."/>
            <person name="Cao W.C."/>
        </authorList>
    </citation>
    <scope>NUCLEOTIDE SEQUENCE</scope>
    <source>
        <strain evidence="4">Rsan-2018</strain>
    </source>
</reference>
<evidence type="ECO:0000313" key="4">
    <source>
        <dbReference type="EMBL" id="KAH7951886.1"/>
    </source>
</evidence>
<comment type="subcellular location">
    <subcellularLocation>
        <location evidence="1">Nucleus</location>
    </subcellularLocation>
</comment>
<protein>
    <recommendedName>
        <fullName evidence="3">Tc1-like transposase DDE domain-containing protein</fullName>
    </recommendedName>
</protein>
<sequence length="591" mass="68071">MEDRDTRRPGRPRKAPDEQKKKYARVSPVDRCRIIDVHRRGGDLKVLSETLGINIKTVRSIAATDRDTAKTRGGSSKKFGPDVVDALQQIVQENPSFTLEQIKRALKEEMSNIEVSTSTIDRLLDGHGYSVKLLTQRPVDRNRTDVKQLRRRYAQWLQSEGTTLTRYYIDETNFNVWCSRSFGRAKRDNCLSDTYKKAQEDLEALQYSSDVNNERELGRGKRQRRPVLPSDYDDEAPGSSDSVTDDEYLPPKPPTPPQRQVKAAKHSVSSSKQQHRRPRYKGRLLQSGELVRCQLLCTRLCLKTREFAIPVSTPVHNFALHQQRLLSQTDRSQIHNFLVHNFALHQQRLLSQTDRSQIQNFLVTHQFVRTRLYLKTTEFAIPVSTPVHTFALHQQRLLSQTDRSQIHKFLKKHMAIQGGESTQQKTYRILKSMLSWKVAVQFSWFGAKGKKKFSDLNICQLMCKVSRKVSQQEQGIQAVFLFDNASAHRRAEQAVLAASDHTVKWLPPYSPFFNPIEELFSKFKAGVKGFLSERRDDLLTTPGRISKKEHRRALLVEAAGRSMQHIQRVDCAAYDRHNYTFVQAALDCLDM</sequence>
<dbReference type="InterPro" id="IPR009057">
    <property type="entry name" value="Homeodomain-like_sf"/>
</dbReference>
<feature type="region of interest" description="Disordered" evidence="2">
    <location>
        <begin position="206"/>
        <end position="280"/>
    </location>
</feature>